<dbReference type="Proteomes" id="UP001157167">
    <property type="component" value="Unassembled WGS sequence"/>
</dbReference>
<evidence type="ECO:0000313" key="9">
    <source>
        <dbReference type="EMBL" id="GLT24297.1"/>
    </source>
</evidence>
<dbReference type="PANTHER" id="PTHR34702">
    <property type="entry name" value="NA(+)/H(+) ANTIPORTER SUBUNIT F1"/>
    <property type="match status" value="1"/>
</dbReference>
<dbReference type="PANTHER" id="PTHR34702:SF1">
    <property type="entry name" value="NA(+)_H(+) ANTIPORTER SUBUNIT F"/>
    <property type="match status" value="1"/>
</dbReference>
<evidence type="ECO:0000256" key="3">
    <source>
        <dbReference type="ARBA" id="ARBA00022448"/>
    </source>
</evidence>
<comment type="caution">
    <text evidence="9">The sequence shown here is derived from an EMBL/GenBank/DDBJ whole genome shotgun (WGS) entry which is preliminary data.</text>
</comment>
<keyword evidence="5 8" id="KW-0812">Transmembrane</keyword>
<proteinExistence type="inferred from homology"/>
<evidence type="ECO:0000256" key="4">
    <source>
        <dbReference type="ARBA" id="ARBA00022475"/>
    </source>
</evidence>
<gene>
    <name evidence="9" type="ORF">GCM10007933_37740</name>
</gene>
<evidence type="ECO:0008006" key="11">
    <source>
        <dbReference type="Google" id="ProtNLM"/>
    </source>
</evidence>
<feature type="transmembrane region" description="Helical" evidence="8">
    <location>
        <begin position="30"/>
        <end position="48"/>
    </location>
</feature>
<keyword evidence="7 8" id="KW-0472">Membrane</keyword>
<keyword evidence="6 8" id="KW-1133">Transmembrane helix</keyword>
<keyword evidence="3" id="KW-0813">Transport</keyword>
<keyword evidence="10" id="KW-1185">Reference proteome</keyword>
<evidence type="ECO:0000313" key="10">
    <source>
        <dbReference type="Proteomes" id="UP001157167"/>
    </source>
</evidence>
<dbReference type="InterPro" id="IPR007208">
    <property type="entry name" value="MrpF/PhaF-like"/>
</dbReference>
<reference evidence="10" key="1">
    <citation type="journal article" date="2019" name="Int. J. Syst. Evol. Microbiol.">
        <title>The Global Catalogue of Microorganisms (GCM) 10K type strain sequencing project: providing services to taxonomists for standard genome sequencing and annotation.</title>
        <authorList>
            <consortium name="The Broad Institute Genomics Platform"/>
            <consortium name="The Broad Institute Genome Sequencing Center for Infectious Disease"/>
            <person name="Wu L."/>
            <person name="Ma J."/>
        </authorList>
    </citation>
    <scope>NUCLEOTIDE SEQUENCE [LARGE SCALE GENOMIC DNA]</scope>
    <source>
        <strain evidence="10">NBRC 102407</strain>
    </source>
</reference>
<evidence type="ECO:0000256" key="6">
    <source>
        <dbReference type="ARBA" id="ARBA00022989"/>
    </source>
</evidence>
<comment type="subcellular location">
    <subcellularLocation>
        <location evidence="1">Cell membrane</location>
        <topology evidence="1">Multi-pass membrane protein</topology>
    </subcellularLocation>
</comment>
<feature type="transmembrane region" description="Helical" evidence="8">
    <location>
        <begin position="55"/>
        <end position="75"/>
    </location>
</feature>
<dbReference type="Pfam" id="PF04066">
    <property type="entry name" value="MrpF_PhaF"/>
    <property type="match status" value="1"/>
</dbReference>
<accession>A0ABQ6FIL1</accession>
<evidence type="ECO:0000256" key="7">
    <source>
        <dbReference type="ARBA" id="ARBA00023136"/>
    </source>
</evidence>
<dbReference type="EMBL" id="BSPX01000083">
    <property type="protein sequence ID" value="GLT24297.1"/>
    <property type="molecule type" value="Genomic_DNA"/>
</dbReference>
<evidence type="ECO:0000256" key="2">
    <source>
        <dbReference type="ARBA" id="ARBA00009212"/>
    </source>
</evidence>
<evidence type="ECO:0000256" key="1">
    <source>
        <dbReference type="ARBA" id="ARBA00004651"/>
    </source>
</evidence>
<evidence type="ECO:0000256" key="5">
    <source>
        <dbReference type="ARBA" id="ARBA00022692"/>
    </source>
</evidence>
<protein>
    <recommendedName>
        <fullName evidence="11">Cation:proton antiporter</fullName>
    </recommendedName>
</protein>
<organism evidence="9 10">
    <name type="scientific">Zoogloea oryzae</name>
    <dbReference type="NCBI Taxonomy" id="310767"/>
    <lineage>
        <taxon>Bacteria</taxon>
        <taxon>Pseudomonadati</taxon>
        <taxon>Pseudomonadota</taxon>
        <taxon>Betaproteobacteria</taxon>
        <taxon>Rhodocyclales</taxon>
        <taxon>Zoogloeaceae</taxon>
        <taxon>Zoogloea</taxon>
    </lineage>
</organism>
<sequence>MNALLIGLLAVAVVLAVIRLLRGPTDADRVVAFDLLSACGIAACALAAAITGRVLYLDVALGVAVVAFVGTLAWARAVEKWGGRRG</sequence>
<keyword evidence="4" id="KW-1003">Cell membrane</keyword>
<comment type="similarity">
    <text evidence="2">Belongs to the CPA3 antiporters (TC 2.A.63) subunit F family.</text>
</comment>
<name>A0ABQ6FIL1_9RHOO</name>
<dbReference type="RefSeq" id="WP_284189462.1">
    <property type="nucleotide sequence ID" value="NZ_BSPX01000083.1"/>
</dbReference>
<evidence type="ECO:0000256" key="8">
    <source>
        <dbReference type="SAM" id="Phobius"/>
    </source>
</evidence>